<evidence type="ECO:0000313" key="2">
    <source>
        <dbReference type="EMBL" id="CAH0561708.1"/>
    </source>
</evidence>
<gene>
    <name evidence="2" type="ORF">MELIAE_LOCUS11046</name>
</gene>
<dbReference type="Proteomes" id="UP001154078">
    <property type="component" value="Chromosome 8"/>
</dbReference>
<keyword evidence="1" id="KW-0175">Coiled coil</keyword>
<feature type="coiled-coil region" evidence="1">
    <location>
        <begin position="205"/>
        <end position="235"/>
    </location>
</feature>
<reference evidence="2" key="1">
    <citation type="submission" date="2021-12" db="EMBL/GenBank/DDBJ databases">
        <authorList>
            <person name="King R."/>
        </authorList>
    </citation>
    <scope>NUCLEOTIDE SEQUENCE</scope>
</reference>
<proteinExistence type="predicted"/>
<dbReference type="PANTHER" id="PTHR37445">
    <property type="entry name" value="PROTEIN CBG24663"/>
    <property type="match status" value="1"/>
</dbReference>
<accession>A0A9P0FLD7</accession>
<dbReference type="AlphaFoldDB" id="A0A9P0FLD7"/>
<sequence>MAQEVPSPSRATMYFCPECKKSIKKLPQLQNKVQKTEEELKETKEQGDTTVKNLEELKIEVDSLKGSVEQIRKENDEIRKEITLKKLEMKVETIKTPEVTNIEPALFELEERRRRATNVLIFSVEESGKDNMQEKAKEDQGKVAGLFSKMNLRLPEMAKVYRLAKERADRKRPLKVILPTKEEALSALKYRKVLEENQTGIYIKSDQTEVQRKFLKKLLAELEKLKAEETWLKESMSDSLIHIEAHTAKTAKIKKEVVYVS</sequence>
<protein>
    <submittedName>
        <fullName evidence="2">Uncharacterized protein</fullName>
    </submittedName>
</protein>
<dbReference type="EMBL" id="OV121139">
    <property type="protein sequence ID" value="CAH0561708.1"/>
    <property type="molecule type" value="Genomic_DNA"/>
</dbReference>
<dbReference type="OrthoDB" id="6766179at2759"/>
<name>A0A9P0FLD7_BRAAE</name>
<dbReference type="PANTHER" id="PTHR37445:SF3">
    <property type="entry name" value="ZINC FINGER PHD-TYPE DOMAIN-CONTAINING PROTEIN"/>
    <property type="match status" value="1"/>
</dbReference>
<organism evidence="2 3">
    <name type="scientific">Brassicogethes aeneus</name>
    <name type="common">Rape pollen beetle</name>
    <name type="synonym">Meligethes aeneus</name>
    <dbReference type="NCBI Taxonomy" id="1431903"/>
    <lineage>
        <taxon>Eukaryota</taxon>
        <taxon>Metazoa</taxon>
        <taxon>Ecdysozoa</taxon>
        <taxon>Arthropoda</taxon>
        <taxon>Hexapoda</taxon>
        <taxon>Insecta</taxon>
        <taxon>Pterygota</taxon>
        <taxon>Neoptera</taxon>
        <taxon>Endopterygota</taxon>
        <taxon>Coleoptera</taxon>
        <taxon>Polyphaga</taxon>
        <taxon>Cucujiformia</taxon>
        <taxon>Nitidulidae</taxon>
        <taxon>Meligethinae</taxon>
        <taxon>Brassicogethes</taxon>
    </lineage>
</organism>
<feature type="coiled-coil region" evidence="1">
    <location>
        <begin position="19"/>
        <end position="88"/>
    </location>
</feature>
<evidence type="ECO:0000256" key="1">
    <source>
        <dbReference type="SAM" id="Coils"/>
    </source>
</evidence>
<evidence type="ECO:0000313" key="3">
    <source>
        <dbReference type="Proteomes" id="UP001154078"/>
    </source>
</evidence>
<keyword evidence="3" id="KW-1185">Reference proteome</keyword>